<evidence type="ECO:0000313" key="3">
    <source>
        <dbReference type="EMBL" id="MCX2980118.1"/>
    </source>
</evidence>
<dbReference type="PIRSF" id="PIRSF016789">
    <property type="entry name" value="DUF454"/>
    <property type="match status" value="1"/>
</dbReference>
<dbReference type="EMBL" id="SHNN01000001">
    <property type="protein sequence ID" value="MCX2980118.1"/>
    <property type="molecule type" value="Genomic_DNA"/>
</dbReference>
<proteinExistence type="predicted"/>
<keyword evidence="1" id="KW-1003">Cell membrane</keyword>
<evidence type="ECO:0000313" key="4">
    <source>
        <dbReference type="Proteomes" id="UP001143362"/>
    </source>
</evidence>
<comment type="caution">
    <text evidence="3">The sequence shown here is derived from an EMBL/GenBank/DDBJ whole genome shotgun (WGS) entry which is preliminary data.</text>
</comment>
<keyword evidence="4" id="KW-1185">Reference proteome</keyword>
<keyword evidence="1" id="KW-0997">Cell inner membrane</keyword>
<protein>
    <recommendedName>
        <fullName evidence="1">Inner membrane protein</fullName>
    </recommendedName>
</protein>
<feature type="transmembrane region" description="Helical" evidence="2">
    <location>
        <begin position="12"/>
        <end position="42"/>
    </location>
</feature>
<sequence length="125" mass="13908">MQVKTRLYKPLGFLFLGLAIVGIVLPMLPATPFLLLAAWFFARSSERWHSWLLANPTFGPLIDNWEQRRCVTRRTKLVAIASMIFAGGGSVMFALEHPGLRLATVVFMLIGAAVVLSIRSCEECD</sequence>
<name>A0ABT3TCW5_9GAMM</name>
<dbReference type="InterPro" id="IPR007401">
    <property type="entry name" value="DUF454"/>
</dbReference>
<keyword evidence="1 2" id="KW-0472">Membrane</keyword>
<dbReference type="PANTHER" id="PTHR35813:SF1">
    <property type="entry name" value="INNER MEMBRANE PROTEIN YBAN"/>
    <property type="match status" value="1"/>
</dbReference>
<dbReference type="Proteomes" id="UP001143362">
    <property type="component" value="Unassembled WGS sequence"/>
</dbReference>
<keyword evidence="2" id="KW-0812">Transmembrane</keyword>
<dbReference type="Pfam" id="PF04304">
    <property type="entry name" value="DUF454"/>
    <property type="match status" value="1"/>
</dbReference>
<feature type="transmembrane region" description="Helical" evidence="2">
    <location>
        <begin position="101"/>
        <end position="118"/>
    </location>
</feature>
<feature type="transmembrane region" description="Helical" evidence="2">
    <location>
        <begin position="77"/>
        <end position="95"/>
    </location>
</feature>
<accession>A0ABT3TCW5</accession>
<keyword evidence="2" id="KW-1133">Transmembrane helix</keyword>
<dbReference type="PANTHER" id="PTHR35813">
    <property type="entry name" value="INNER MEMBRANE PROTEIN YBAN"/>
    <property type="match status" value="1"/>
</dbReference>
<reference evidence="3" key="1">
    <citation type="submission" date="2019-02" db="EMBL/GenBank/DDBJ databases">
        <authorList>
            <person name="Li S.-H."/>
        </authorList>
    </citation>
    <scope>NUCLEOTIDE SEQUENCE</scope>
    <source>
        <strain evidence="3">IMCC14734</strain>
    </source>
</reference>
<evidence type="ECO:0000256" key="2">
    <source>
        <dbReference type="SAM" id="Phobius"/>
    </source>
</evidence>
<gene>
    <name evidence="3" type="ORF">EYC98_04470</name>
</gene>
<organism evidence="3 4">
    <name type="scientific">Candidatus Litorirhabdus singularis</name>
    <dbReference type="NCBI Taxonomy" id="2518993"/>
    <lineage>
        <taxon>Bacteria</taxon>
        <taxon>Pseudomonadati</taxon>
        <taxon>Pseudomonadota</taxon>
        <taxon>Gammaproteobacteria</taxon>
        <taxon>Cellvibrionales</taxon>
        <taxon>Halieaceae</taxon>
        <taxon>Candidatus Litorirhabdus</taxon>
    </lineage>
</organism>
<evidence type="ECO:0000256" key="1">
    <source>
        <dbReference type="PIRNR" id="PIRNR016789"/>
    </source>
</evidence>
<comment type="subcellular location">
    <subcellularLocation>
        <location evidence="1">Cell inner membrane</location>
        <topology evidence="1">Multi-pass membrane protein</topology>
    </subcellularLocation>
</comment>